<proteinExistence type="predicted"/>
<feature type="compositionally biased region" description="Basic residues" evidence="1">
    <location>
        <begin position="1"/>
        <end position="19"/>
    </location>
</feature>
<comment type="caution">
    <text evidence="2">The sequence shown here is derived from an EMBL/GenBank/DDBJ whole genome shotgun (WGS) entry which is preliminary data.</text>
</comment>
<evidence type="ECO:0000313" key="2">
    <source>
        <dbReference type="EMBL" id="KAJ7663527.1"/>
    </source>
</evidence>
<dbReference type="AlphaFoldDB" id="A0AAD7CUD6"/>
<organism evidence="2 3">
    <name type="scientific">Mycena rosella</name>
    <name type="common">Pink bonnet</name>
    <name type="synonym">Agaricus rosellus</name>
    <dbReference type="NCBI Taxonomy" id="1033263"/>
    <lineage>
        <taxon>Eukaryota</taxon>
        <taxon>Fungi</taxon>
        <taxon>Dikarya</taxon>
        <taxon>Basidiomycota</taxon>
        <taxon>Agaricomycotina</taxon>
        <taxon>Agaricomycetes</taxon>
        <taxon>Agaricomycetidae</taxon>
        <taxon>Agaricales</taxon>
        <taxon>Marasmiineae</taxon>
        <taxon>Mycenaceae</taxon>
        <taxon>Mycena</taxon>
    </lineage>
</organism>
<evidence type="ECO:0000313" key="3">
    <source>
        <dbReference type="Proteomes" id="UP001221757"/>
    </source>
</evidence>
<feature type="region of interest" description="Disordered" evidence="1">
    <location>
        <begin position="159"/>
        <end position="189"/>
    </location>
</feature>
<reference evidence="2" key="1">
    <citation type="submission" date="2023-03" db="EMBL/GenBank/DDBJ databases">
        <title>Massive genome expansion in bonnet fungi (Mycena s.s.) driven by repeated elements and novel gene families across ecological guilds.</title>
        <authorList>
            <consortium name="Lawrence Berkeley National Laboratory"/>
            <person name="Harder C.B."/>
            <person name="Miyauchi S."/>
            <person name="Viragh M."/>
            <person name="Kuo A."/>
            <person name="Thoen E."/>
            <person name="Andreopoulos B."/>
            <person name="Lu D."/>
            <person name="Skrede I."/>
            <person name="Drula E."/>
            <person name="Henrissat B."/>
            <person name="Morin E."/>
            <person name="Kohler A."/>
            <person name="Barry K."/>
            <person name="LaButti K."/>
            <person name="Morin E."/>
            <person name="Salamov A."/>
            <person name="Lipzen A."/>
            <person name="Mereny Z."/>
            <person name="Hegedus B."/>
            <person name="Baldrian P."/>
            <person name="Stursova M."/>
            <person name="Weitz H."/>
            <person name="Taylor A."/>
            <person name="Grigoriev I.V."/>
            <person name="Nagy L.G."/>
            <person name="Martin F."/>
            <person name="Kauserud H."/>
        </authorList>
    </citation>
    <scope>NUCLEOTIDE SEQUENCE</scope>
    <source>
        <strain evidence="2">CBHHK067</strain>
    </source>
</reference>
<gene>
    <name evidence="2" type="ORF">B0H17DRAFT_1144020</name>
</gene>
<sequence length="300" mass="33022">MSDRRFHKWFHGRTHKKKARDPPCHSSSPDPASTSPPQIEPTAPTPHVGGAGIAADTLTVALDLIQQVGNIAQKVPVIAPAAALMSVILKAYKCPIMQPECKPRSRRRVGFAPAREVFYLETGRDAVRLKESAVRPRPRRSSQDFSLLHWMKNGSGAPAVVQCRQRRPSSVRAKSDTSETARSPAADQDLVDHETCPKLVRNHIHDLKHCSVTLEKLHIQWRNGKSARGVSKGGLRQPPACLLPLDLMSTDTLQQSRDDLARRARHPQLLAPISVYLAHPGSSITTYMLSTHNMEGPLGA</sequence>
<dbReference type="EMBL" id="JARKIE010000232">
    <property type="protein sequence ID" value="KAJ7663527.1"/>
    <property type="molecule type" value="Genomic_DNA"/>
</dbReference>
<dbReference type="Proteomes" id="UP001221757">
    <property type="component" value="Unassembled WGS sequence"/>
</dbReference>
<protein>
    <submittedName>
        <fullName evidence="2">Uncharacterized protein</fullName>
    </submittedName>
</protein>
<keyword evidence="3" id="KW-1185">Reference proteome</keyword>
<evidence type="ECO:0000256" key="1">
    <source>
        <dbReference type="SAM" id="MobiDB-lite"/>
    </source>
</evidence>
<feature type="region of interest" description="Disordered" evidence="1">
    <location>
        <begin position="1"/>
        <end position="50"/>
    </location>
</feature>
<accession>A0AAD7CUD6</accession>
<feature type="compositionally biased region" description="Low complexity" evidence="1">
    <location>
        <begin position="26"/>
        <end position="37"/>
    </location>
</feature>
<name>A0AAD7CUD6_MYCRO</name>